<feature type="compositionally biased region" description="Basic residues" evidence="1">
    <location>
        <begin position="19"/>
        <end position="30"/>
    </location>
</feature>
<sequence>MDPRVNGEEVTGKSENIRKKPKRVAHKKAHLLGGKSPRDGWDSDTVVDYKINEDEFHKISLLDCDFFIRMPPDPDNDVYDFREDIIQSMPHDAHPMGMLVNSISVLSIFHPDANPALRTGEVHPQSHLSSLTSRSSKDEKRIGSFDNTKRWDKCLGNRS</sequence>
<feature type="region of interest" description="Disordered" evidence="1">
    <location>
        <begin position="1"/>
        <end position="39"/>
    </location>
</feature>
<dbReference type="SUPFAM" id="SSF48256">
    <property type="entry name" value="Citrate synthase"/>
    <property type="match status" value="1"/>
</dbReference>
<dbReference type="InterPro" id="IPR016142">
    <property type="entry name" value="Citrate_synth-like_lrg_a-sub"/>
</dbReference>
<dbReference type="AlphaFoldDB" id="A0ABD1LNL9"/>
<keyword evidence="3" id="KW-1185">Reference proteome</keyword>
<evidence type="ECO:0000313" key="3">
    <source>
        <dbReference type="Proteomes" id="UP001603857"/>
    </source>
</evidence>
<protein>
    <submittedName>
        <fullName evidence="2">Uncharacterized protein</fullName>
    </submittedName>
</protein>
<reference evidence="2 3" key="1">
    <citation type="submission" date="2024-08" db="EMBL/GenBank/DDBJ databases">
        <title>Insights into the chromosomal genome structure of Flemingia macrophylla.</title>
        <authorList>
            <person name="Ding Y."/>
            <person name="Zhao Y."/>
            <person name="Bi W."/>
            <person name="Wu M."/>
            <person name="Zhao G."/>
            <person name="Gong Y."/>
            <person name="Li W."/>
            <person name="Zhang P."/>
        </authorList>
    </citation>
    <scope>NUCLEOTIDE SEQUENCE [LARGE SCALE GENOMIC DNA]</scope>
    <source>
        <strain evidence="2">DYQJB</strain>
        <tissue evidence="2">Leaf</tissue>
    </source>
</reference>
<accession>A0ABD1LNL9</accession>
<feature type="region of interest" description="Disordered" evidence="1">
    <location>
        <begin position="117"/>
        <end position="142"/>
    </location>
</feature>
<dbReference type="Proteomes" id="UP001603857">
    <property type="component" value="Unassembled WGS sequence"/>
</dbReference>
<dbReference type="PANTHER" id="PTHR35994">
    <property type="entry name" value="EXPRESSED PROTEIN"/>
    <property type="match status" value="1"/>
</dbReference>
<dbReference type="EMBL" id="JBGMDY010000008">
    <property type="protein sequence ID" value="KAL2324560.1"/>
    <property type="molecule type" value="Genomic_DNA"/>
</dbReference>
<evidence type="ECO:0000256" key="1">
    <source>
        <dbReference type="SAM" id="MobiDB-lite"/>
    </source>
</evidence>
<gene>
    <name evidence="2" type="ORF">Fmac_023618</name>
</gene>
<dbReference type="Gene3D" id="1.10.580.10">
    <property type="entry name" value="Citrate Synthase, domain 1"/>
    <property type="match status" value="1"/>
</dbReference>
<organism evidence="2 3">
    <name type="scientific">Flemingia macrophylla</name>
    <dbReference type="NCBI Taxonomy" id="520843"/>
    <lineage>
        <taxon>Eukaryota</taxon>
        <taxon>Viridiplantae</taxon>
        <taxon>Streptophyta</taxon>
        <taxon>Embryophyta</taxon>
        <taxon>Tracheophyta</taxon>
        <taxon>Spermatophyta</taxon>
        <taxon>Magnoliopsida</taxon>
        <taxon>eudicotyledons</taxon>
        <taxon>Gunneridae</taxon>
        <taxon>Pentapetalae</taxon>
        <taxon>rosids</taxon>
        <taxon>fabids</taxon>
        <taxon>Fabales</taxon>
        <taxon>Fabaceae</taxon>
        <taxon>Papilionoideae</taxon>
        <taxon>50 kb inversion clade</taxon>
        <taxon>NPAAA clade</taxon>
        <taxon>indigoferoid/millettioid clade</taxon>
        <taxon>Phaseoleae</taxon>
        <taxon>Flemingia</taxon>
    </lineage>
</organism>
<evidence type="ECO:0000313" key="2">
    <source>
        <dbReference type="EMBL" id="KAL2324560.1"/>
    </source>
</evidence>
<name>A0ABD1LNL9_9FABA</name>
<proteinExistence type="predicted"/>
<feature type="compositionally biased region" description="Basic and acidic residues" evidence="1">
    <location>
        <begin position="1"/>
        <end position="18"/>
    </location>
</feature>
<dbReference type="InterPro" id="IPR044710">
    <property type="entry name" value="PTAC6"/>
</dbReference>
<comment type="caution">
    <text evidence="2">The sequence shown here is derived from an EMBL/GenBank/DDBJ whole genome shotgun (WGS) entry which is preliminary data.</text>
</comment>
<dbReference type="PANTHER" id="PTHR35994:SF1">
    <property type="entry name" value="PLASTID TRANSCRIPTIONALLY ACTIVE PROTEIN 6, CHLOROPLASTIC"/>
    <property type="match status" value="1"/>
</dbReference>
<dbReference type="InterPro" id="IPR036969">
    <property type="entry name" value="Citrate_synthase_sf"/>
</dbReference>